<proteinExistence type="predicted"/>
<accession>A0A266Q3U9</accession>
<evidence type="ECO:0000313" key="2">
    <source>
        <dbReference type="Proteomes" id="UP000216101"/>
    </source>
</evidence>
<evidence type="ECO:0000313" key="1">
    <source>
        <dbReference type="EMBL" id="OZY84525.1"/>
    </source>
</evidence>
<name>A0A266Q3U9_9GAMM</name>
<gene>
    <name evidence="1" type="ORF">CBP51_15125</name>
</gene>
<dbReference type="EMBL" id="NHNI01000002">
    <property type="protein sequence ID" value="OZY84525.1"/>
    <property type="molecule type" value="Genomic_DNA"/>
</dbReference>
<reference evidence="2" key="1">
    <citation type="submission" date="2017-05" db="EMBL/GenBank/DDBJ databases">
        <authorList>
            <person name="Barney B.M."/>
        </authorList>
    </citation>
    <scope>NUCLEOTIDE SEQUENCE [LARGE SCALE GENOMIC DNA]</scope>
    <source>
        <strain evidence="2">PSBB022</strain>
    </source>
</reference>
<dbReference type="Proteomes" id="UP000216101">
    <property type="component" value="Unassembled WGS sequence"/>
</dbReference>
<dbReference type="AlphaFoldDB" id="A0A266Q3U9"/>
<sequence length="78" mass="8917">MKTFSFLGFTITPDIFEYYECSMTPWGPGCVITAPDGQVSQRFAVNKLVASKQEATTLAIKYGIRLVKEYLNERREIF</sequence>
<protein>
    <submittedName>
        <fullName evidence="1">Uncharacterized protein</fullName>
    </submittedName>
</protein>
<organism evidence="1 2">
    <name type="scientific">Cellvibrio mixtus</name>
    <dbReference type="NCBI Taxonomy" id="39650"/>
    <lineage>
        <taxon>Bacteria</taxon>
        <taxon>Pseudomonadati</taxon>
        <taxon>Pseudomonadota</taxon>
        <taxon>Gammaproteobacteria</taxon>
        <taxon>Cellvibrionales</taxon>
        <taxon>Cellvibrionaceae</taxon>
        <taxon>Cellvibrio</taxon>
    </lineage>
</organism>
<keyword evidence="2" id="KW-1185">Reference proteome</keyword>
<dbReference type="RefSeq" id="WP_094985573.1">
    <property type="nucleotide sequence ID" value="NZ_NHNI01000002.1"/>
</dbReference>
<comment type="caution">
    <text evidence="1">The sequence shown here is derived from an EMBL/GenBank/DDBJ whole genome shotgun (WGS) entry which is preliminary data.</text>
</comment>